<dbReference type="InterPro" id="IPR051538">
    <property type="entry name" value="Acyl-CoA_Synth/Transferase"/>
</dbReference>
<dbReference type="SUPFAM" id="SSF51735">
    <property type="entry name" value="NAD(P)-binding Rossmann-fold domains"/>
    <property type="match status" value="1"/>
</dbReference>
<dbReference type="AlphaFoldDB" id="A0A1B7LDP8"/>
<evidence type="ECO:0000313" key="6">
    <source>
        <dbReference type="Proteomes" id="UP000078532"/>
    </source>
</evidence>
<dbReference type="PANTHER" id="PTHR43334:SF1">
    <property type="entry name" value="3-HYDROXYPROPIONATE--COA LIGASE [ADP-FORMING]"/>
    <property type="match status" value="1"/>
</dbReference>
<dbReference type="Gene3D" id="3.40.50.261">
    <property type="entry name" value="Succinyl-CoA synthetase domains"/>
    <property type="match status" value="2"/>
</dbReference>
<comment type="caution">
    <text evidence="5">The sequence shown here is derived from an EMBL/GenBank/DDBJ whole genome shotgun (WGS) entry which is preliminary data.</text>
</comment>
<accession>A0A1B7LDP8</accession>
<dbReference type="Proteomes" id="UP000078532">
    <property type="component" value="Unassembled WGS sequence"/>
</dbReference>
<dbReference type="GO" id="GO:0005524">
    <property type="term" value="F:ATP binding"/>
    <property type="evidence" value="ECO:0007669"/>
    <property type="project" value="UniProtKB-KW"/>
</dbReference>
<keyword evidence="1" id="KW-0436">Ligase</keyword>
<dbReference type="EMBL" id="LYVF01000167">
    <property type="protein sequence ID" value="OAT81181.1"/>
    <property type="molecule type" value="Genomic_DNA"/>
</dbReference>
<dbReference type="SMART" id="SM00881">
    <property type="entry name" value="CoA_binding"/>
    <property type="match status" value="1"/>
</dbReference>
<dbReference type="GO" id="GO:0016874">
    <property type="term" value="F:ligase activity"/>
    <property type="evidence" value="ECO:0007669"/>
    <property type="project" value="UniProtKB-KW"/>
</dbReference>
<dbReference type="Gene3D" id="3.40.50.720">
    <property type="entry name" value="NAD(P)-binding Rossmann-like Domain"/>
    <property type="match status" value="1"/>
</dbReference>
<dbReference type="PANTHER" id="PTHR43334">
    <property type="entry name" value="ACETATE--COA LIGASE [ADP-FORMING]"/>
    <property type="match status" value="1"/>
</dbReference>
<evidence type="ECO:0000256" key="1">
    <source>
        <dbReference type="ARBA" id="ARBA00022598"/>
    </source>
</evidence>
<dbReference type="STRING" id="1838280.A6M21_11630"/>
<protein>
    <recommendedName>
        <fullName evidence="4">CoA-binding domain-containing protein</fullName>
    </recommendedName>
</protein>
<dbReference type="Pfam" id="PF13380">
    <property type="entry name" value="CoA_binding_2"/>
    <property type="match status" value="1"/>
</dbReference>
<dbReference type="InterPro" id="IPR036291">
    <property type="entry name" value="NAD(P)-bd_dom_sf"/>
</dbReference>
<dbReference type="RefSeq" id="WP_066669023.1">
    <property type="nucleotide sequence ID" value="NZ_LYVF01000167.1"/>
</dbReference>
<dbReference type="InterPro" id="IPR032875">
    <property type="entry name" value="Succ_CoA_lig_flav_dom"/>
</dbReference>
<evidence type="ECO:0000313" key="5">
    <source>
        <dbReference type="EMBL" id="OAT81181.1"/>
    </source>
</evidence>
<name>A0A1B7LDP8_9FIRM</name>
<dbReference type="Pfam" id="PF13607">
    <property type="entry name" value="Succ_CoA_lig"/>
    <property type="match status" value="1"/>
</dbReference>
<evidence type="ECO:0000256" key="2">
    <source>
        <dbReference type="ARBA" id="ARBA00022741"/>
    </source>
</evidence>
<evidence type="ECO:0000259" key="4">
    <source>
        <dbReference type="SMART" id="SM00881"/>
    </source>
</evidence>
<organism evidence="5 6">
    <name type="scientific">Desulfotomaculum copahuensis</name>
    <dbReference type="NCBI Taxonomy" id="1838280"/>
    <lineage>
        <taxon>Bacteria</taxon>
        <taxon>Bacillati</taxon>
        <taxon>Bacillota</taxon>
        <taxon>Clostridia</taxon>
        <taxon>Eubacteriales</taxon>
        <taxon>Desulfotomaculaceae</taxon>
        <taxon>Desulfotomaculum</taxon>
    </lineage>
</organism>
<dbReference type="InterPro" id="IPR016102">
    <property type="entry name" value="Succinyl-CoA_synth-like"/>
</dbReference>
<proteinExistence type="predicted"/>
<evidence type="ECO:0000256" key="3">
    <source>
        <dbReference type="ARBA" id="ARBA00022840"/>
    </source>
</evidence>
<keyword evidence="6" id="KW-1185">Reference proteome</keyword>
<dbReference type="OrthoDB" id="9807426at2"/>
<sequence length="463" mass="49158">MPNDKLAILDRLFNPAGVAVIGVTGDPDRVGYCLLESLVYAGFKGRIYPVHPRLDSLLGLPVYRSLDELPGPVDLAVIGVNQYATVDMVEQCGQKGIPGVVCIAGGYREMGAAGEALEERLIAAARRYNMALVGPNTLGIINTAAGLNTSFYPMRLPVGRVSLISQSGGVGLTILQKASDEGLGINKWVGVGNRSTLELSDYLEYLARDRETGVIGIFLEGTDDARRLVKTAAAAARQKPVVIYKAGRSEAVNFAAVSHTGSMAGSYRIYRQIFAQHGLLVAESVAELVAACKALAIAPLPAGNRLGVITHTAGPSIVMLDEVVRREVEISSFQPATIETIKAALGENPAVVIKNPLDAAGHGMLAASFGRLADAVAGDPGVDLVAAVYCLHLHWRFPSRELLAVRRRTGKPLLALYVGTQAGVREERDYLQAGGIPVYLTAEEAAWGAAALAHYGIRRRGEN</sequence>
<gene>
    <name evidence="5" type="ORF">A6M21_11630</name>
</gene>
<dbReference type="SUPFAM" id="SSF52210">
    <property type="entry name" value="Succinyl-CoA synthetase domains"/>
    <property type="match status" value="2"/>
</dbReference>
<dbReference type="InterPro" id="IPR003781">
    <property type="entry name" value="CoA-bd"/>
</dbReference>
<reference evidence="5 6" key="1">
    <citation type="submission" date="2016-04" db="EMBL/GenBank/DDBJ databases">
        <authorList>
            <person name="Evans L.H."/>
            <person name="Alamgir A."/>
            <person name="Owens N."/>
            <person name="Weber N.D."/>
            <person name="Virtaneva K."/>
            <person name="Barbian K."/>
            <person name="Babar A."/>
            <person name="Rosenke K."/>
        </authorList>
    </citation>
    <scope>NUCLEOTIDE SEQUENCE [LARGE SCALE GENOMIC DNA]</scope>
    <source>
        <strain evidence="5 6">LMa1</strain>
    </source>
</reference>
<feature type="domain" description="CoA-binding" evidence="4">
    <location>
        <begin position="12"/>
        <end position="107"/>
    </location>
</feature>
<keyword evidence="3" id="KW-0067">ATP-binding</keyword>
<keyword evidence="2" id="KW-0547">Nucleotide-binding</keyword>